<reference evidence="5 6" key="1">
    <citation type="submission" date="2022-12" db="EMBL/GenBank/DDBJ databases">
        <title>Hymenobacter canadensis sp. nov. isolated from lake water of the Cambridge Bay, Canada.</title>
        <authorList>
            <person name="Kim W.H."/>
            <person name="Lee Y.M."/>
        </authorList>
    </citation>
    <scope>NUCLEOTIDE SEQUENCE [LARGE SCALE GENOMIC DNA]</scope>
    <source>
        <strain evidence="5 6">PAMC 29467</strain>
    </source>
</reference>
<keyword evidence="6" id="KW-1185">Reference proteome</keyword>
<proteinExistence type="predicted"/>
<dbReference type="EMBL" id="CP114767">
    <property type="protein sequence ID" value="WBA40970.1"/>
    <property type="molecule type" value="Genomic_DNA"/>
</dbReference>
<dbReference type="PRINTS" id="PR00469">
    <property type="entry name" value="PNDRDTASEII"/>
</dbReference>
<evidence type="ECO:0000313" key="5">
    <source>
        <dbReference type="EMBL" id="WBA40970.1"/>
    </source>
</evidence>
<evidence type="ECO:0000256" key="3">
    <source>
        <dbReference type="SAM" id="MobiDB-lite"/>
    </source>
</evidence>
<evidence type="ECO:0000313" key="6">
    <source>
        <dbReference type="Proteomes" id="UP001211005"/>
    </source>
</evidence>
<dbReference type="SUPFAM" id="SSF51905">
    <property type="entry name" value="FAD/NAD(P)-binding domain"/>
    <property type="match status" value="1"/>
</dbReference>
<gene>
    <name evidence="5" type="ORF">O3303_14195</name>
</gene>
<protein>
    <submittedName>
        <fullName evidence="5">NAD(P)/FAD-dependent oxidoreductase</fullName>
    </submittedName>
</protein>
<sequence length="333" mass="35810">MPAISTAATSAIPSPTARPRRHRPAAGPVPDFDVVIIGAGSAGLSAALVLGRCLRRVLVCDGGAPRNAPSPAVQGFLTRDGTKPAQLLELGLRELERYTSVEVRTERVTAITRQGRHFELTAEGETGRSRTFTARKILLATGVEDELPPLDGMRELWGTGVLHCPYCHGWEVRDQPLAVHGQGKVVTGLALLVSRWSRDVIVCTDGPGNLTANARRRLRLQGIQVREEPIMRLEAGPKDSVQVVFEGGEVLARRALFLHAHQHQRTALAEQTGCRLTSKGAVWVDKNNQTSQPGIYGAGDTTPGTQQAILAAAQGAQAAICLNEQLTREECPK</sequence>
<dbReference type="Proteomes" id="UP001211005">
    <property type="component" value="Chromosome"/>
</dbReference>
<feature type="compositionally biased region" description="Low complexity" evidence="3">
    <location>
        <begin position="1"/>
        <end position="17"/>
    </location>
</feature>
<dbReference type="Pfam" id="PF07992">
    <property type="entry name" value="Pyr_redox_2"/>
    <property type="match status" value="1"/>
</dbReference>
<dbReference type="InterPro" id="IPR036188">
    <property type="entry name" value="FAD/NAD-bd_sf"/>
</dbReference>
<feature type="domain" description="FAD/NAD(P)-binding" evidence="4">
    <location>
        <begin position="32"/>
        <end position="315"/>
    </location>
</feature>
<dbReference type="PRINTS" id="PR00368">
    <property type="entry name" value="FADPNR"/>
</dbReference>
<accession>A0ABY7LKK3</accession>
<evidence type="ECO:0000256" key="2">
    <source>
        <dbReference type="ARBA" id="ARBA00023002"/>
    </source>
</evidence>
<dbReference type="InterPro" id="IPR050097">
    <property type="entry name" value="Ferredoxin-NADP_redctase_2"/>
</dbReference>
<dbReference type="Gene3D" id="3.50.50.60">
    <property type="entry name" value="FAD/NAD(P)-binding domain"/>
    <property type="match status" value="2"/>
</dbReference>
<dbReference type="RefSeq" id="WP_269559056.1">
    <property type="nucleotide sequence ID" value="NZ_CP114767.1"/>
</dbReference>
<dbReference type="InterPro" id="IPR023753">
    <property type="entry name" value="FAD/NAD-binding_dom"/>
</dbReference>
<organism evidence="5 6">
    <name type="scientific">Hymenobacter canadensis</name>
    <dbReference type="NCBI Taxonomy" id="2999067"/>
    <lineage>
        <taxon>Bacteria</taxon>
        <taxon>Pseudomonadati</taxon>
        <taxon>Bacteroidota</taxon>
        <taxon>Cytophagia</taxon>
        <taxon>Cytophagales</taxon>
        <taxon>Hymenobacteraceae</taxon>
        <taxon>Hymenobacter</taxon>
    </lineage>
</organism>
<feature type="region of interest" description="Disordered" evidence="3">
    <location>
        <begin position="1"/>
        <end position="25"/>
    </location>
</feature>
<evidence type="ECO:0000256" key="1">
    <source>
        <dbReference type="ARBA" id="ARBA00022630"/>
    </source>
</evidence>
<keyword evidence="2" id="KW-0560">Oxidoreductase</keyword>
<keyword evidence="1" id="KW-0285">Flavoprotein</keyword>
<name>A0ABY7LKK3_9BACT</name>
<dbReference type="PANTHER" id="PTHR48105">
    <property type="entry name" value="THIOREDOXIN REDUCTASE 1-RELATED-RELATED"/>
    <property type="match status" value="1"/>
</dbReference>
<evidence type="ECO:0000259" key="4">
    <source>
        <dbReference type="Pfam" id="PF07992"/>
    </source>
</evidence>